<dbReference type="EMBL" id="PDUG01000005">
    <property type="protein sequence ID" value="PIC28248.1"/>
    <property type="molecule type" value="Genomic_DNA"/>
</dbReference>
<proteinExistence type="predicted"/>
<name>A0A2G5TLX1_9PELO</name>
<evidence type="ECO:0000313" key="2">
    <source>
        <dbReference type="Proteomes" id="UP000230233"/>
    </source>
</evidence>
<gene>
    <name evidence="1" type="primary">Cni-C50F4.4</name>
    <name evidence="1" type="synonym">Cnig_chr_V.g20231</name>
    <name evidence="1" type="ORF">B9Z55_020231</name>
</gene>
<accession>A0A2G5TLX1</accession>
<keyword evidence="2" id="KW-1185">Reference proteome</keyword>
<dbReference type="STRING" id="1611254.A0A2G5TLX1"/>
<dbReference type="AlphaFoldDB" id="A0A2G5TLX1"/>
<reference evidence="2" key="1">
    <citation type="submission" date="2017-10" db="EMBL/GenBank/DDBJ databases">
        <title>Rapid genome shrinkage in a self-fertile nematode reveals novel sperm competition proteins.</title>
        <authorList>
            <person name="Yin D."/>
            <person name="Schwarz E.M."/>
            <person name="Thomas C.G."/>
            <person name="Felde R.L."/>
            <person name="Korf I.F."/>
            <person name="Cutter A.D."/>
            <person name="Schartner C.M."/>
            <person name="Ralston E.J."/>
            <person name="Meyer B.J."/>
            <person name="Haag E.S."/>
        </authorList>
    </citation>
    <scope>NUCLEOTIDE SEQUENCE [LARGE SCALE GENOMIC DNA]</scope>
    <source>
        <strain evidence="2">JU1422</strain>
    </source>
</reference>
<comment type="caution">
    <text evidence="1">The sequence shown here is derived from an EMBL/GenBank/DDBJ whole genome shotgun (WGS) entry which is preliminary data.</text>
</comment>
<evidence type="ECO:0008006" key="3">
    <source>
        <dbReference type="Google" id="ProtNLM"/>
    </source>
</evidence>
<organism evidence="1 2">
    <name type="scientific">Caenorhabditis nigoni</name>
    <dbReference type="NCBI Taxonomy" id="1611254"/>
    <lineage>
        <taxon>Eukaryota</taxon>
        <taxon>Metazoa</taxon>
        <taxon>Ecdysozoa</taxon>
        <taxon>Nematoda</taxon>
        <taxon>Chromadorea</taxon>
        <taxon>Rhabditida</taxon>
        <taxon>Rhabditina</taxon>
        <taxon>Rhabditomorpha</taxon>
        <taxon>Rhabditoidea</taxon>
        <taxon>Rhabditidae</taxon>
        <taxon>Peloderinae</taxon>
        <taxon>Caenorhabditis</taxon>
    </lineage>
</organism>
<dbReference type="Proteomes" id="UP000230233">
    <property type="component" value="Chromosome V"/>
</dbReference>
<sequence>MEPVLQPWDDSQTIAKAKITSRASIRIFEKYPLKEENVTTLFSPEEMAGGEPEELYKLCRQLLNVWKYAIFFQPKPENFANLLQESNYPAPVIKGILEAYSSETIAELVESLASCSNSNIPRVISTDWTCRAVARRNNHTSSDREATLTLSTDQGVKQVNLSAKELEKLYWTVSKVQESLDGLLER</sequence>
<evidence type="ECO:0000313" key="1">
    <source>
        <dbReference type="EMBL" id="PIC28248.1"/>
    </source>
</evidence>
<protein>
    <recommendedName>
        <fullName evidence="3">COMM domain-containing protein</fullName>
    </recommendedName>
</protein>
<dbReference type="OrthoDB" id="5784801at2759"/>